<dbReference type="RefSeq" id="WP_290000557.1">
    <property type="nucleotide sequence ID" value="NZ_JAUEPH010000004.1"/>
</dbReference>
<organism evidence="1 2">
    <name type="scientific">Algoriphagus sediminis</name>
    <dbReference type="NCBI Taxonomy" id="3057113"/>
    <lineage>
        <taxon>Bacteria</taxon>
        <taxon>Pseudomonadati</taxon>
        <taxon>Bacteroidota</taxon>
        <taxon>Cytophagia</taxon>
        <taxon>Cytophagales</taxon>
        <taxon>Cyclobacteriaceae</taxon>
        <taxon>Algoriphagus</taxon>
    </lineage>
</organism>
<comment type="caution">
    <text evidence="1">The sequence shown here is derived from an EMBL/GenBank/DDBJ whole genome shotgun (WGS) entry which is preliminary data.</text>
</comment>
<sequence length="414" mass="47111">MISLSNIDQIIPGFLRGSELFKLVVLDVDGNVLQGNDSFLSSYSISVGDHFGNFLSIKSELKFEEVLENSMLSPKENFNAVLELKLEQGQIESLVWEFSVLTDKEMDLMGMVGIGVNLDLMSESRQYSGFLDLLAQANLTLNREWKVIKGDKEKLAYMGLNIDDVLGQDFRDFLSPSARLADFFSENKYNRFDLDLKMGRFEVISIKEQDEMSICFIKRKGKPTTPDFLSKLQLESIPLPVWILDQDGILIQQNQKAKRFSPKINGQNTREGKKFEIGGEEFEQSFSLCLSNRFAKYSLSLSEEDQKTKTIHFSMASVEIENAGYTLILVQAHDSNEPEELMRLKLENKKLKEVALKPSYILRSPLSSMLGLLDLIDSDQLDPENKKYFSHLKPLANELDQVIRKNAKKLSSLD</sequence>
<gene>
    <name evidence="1" type="ORF">QVH07_11650</name>
</gene>
<keyword evidence="2" id="KW-1185">Reference proteome</keyword>
<dbReference type="EMBL" id="JAUEPH010000004">
    <property type="protein sequence ID" value="MDN3204810.1"/>
    <property type="molecule type" value="Genomic_DNA"/>
</dbReference>
<name>A0ABT7YEP9_9BACT</name>
<evidence type="ECO:0000313" key="1">
    <source>
        <dbReference type="EMBL" id="MDN3204810.1"/>
    </source>
</evidence>
<protein>
    <recommendedName>
        <fullName evidence="3">PAS domain-containing protein</fullName>
    </recommendedName>
</protein>
<proteinExistence type="predicted"/>
<evidence type="ECO:0008006" key="3">
    <source>
        <dbReference type="Google" id="ProtNLM"/>
    </source>
</evidence>
<reference evidence="1" key="1">
    <citation type="submission" date="2023-06" db="EMBL/GenBank/DDBJ databases">
        <title>Robiginitalea aurantiacus sp. nov. and Algoriphagus sediminis sp. nov., isolated from coastal sediment.</title>
        <authorList>
            <person name="Zhou Z.Y."/>
            <person name="An J."/>
            <person name="Jia Y.W."/>
            <person name="Du Z.J."/>
        </authorList>
    </citation>
    <scope>NUCLEOTIDE SEQUENCE</scope>
    <source>
        <strain evidence="1">C2-7</strain>
    </source>
</reference>
<dbReference type="Proteomes" id="UP001171916">
    <property type="component" value="Unassembled WGS sequence"/>
</dbReference>
<accession>A0ABT7YEP9</accession>
<evidence type="ECO:0000313" key="2">
    <source>
        <dbReference type="Proteomes" id="UP001171916"/>
    </source>
</evidence>